<gene>
    <name evidence="2" type="ORF">UCRPA7_2984</name>
</gene>
<dbReference type="EMBL" id="KB932993">
    <property type="protein sequence ID" value="EOO01468.1"/>
    <property type="molecule type" value="Genomic_DNA"/>
</dbReference>
<dbReference type="InterPro" id="IPR002347">
    <property type="entry name" value="SDR_fam"/>
</dbReference>
<reference evidence="3" key="1">
    <citation type="journal article" date="2013" name="Genome Announc.">
        <title>Draft genome sequence of the ascomycete Phaeoacremonium aleophilum strain UCR-PA7, a causal agent of the esca disease complex in grapevines.</title>
        <authorList>
            <person name="Blanco-Ulate B."/>
            <person name="Rolshausen P."/>
            <person name="Cantu D."/>
        </authorList>
    </citation>
    <scope>NUCLEOTIDE SEQUENCE [LARGE SCALE GENOMIC DNA]</scope>
    <source>
        <strain evidence="3">UCR-PA7</strain>
    </source>
</reference>
<dbReference type="HOGENOM" id="CLU_010194_44_0_1"/>
<dbReference type="GO" id="GO:0016491">
    <property type="term" value="F:oxidoreductase activity"/>
    <property type="evidence" value="ECO:0007669"/>
    <property type="project" value="UniProtKB-KW"/>
</dbReference>
<dbReference type="KEGG" id="tmn:UCRPA7_2984"/>
<sequence length="313" mass="33789">MEGIEVVRQFADQVRGRTFLITGPSVNGIGAETAISLAHGAPAILILLGRSLQKIEPVISTIQSINSSIRVKFVETDLASLASVRKAAQSILDDPEIEHIDVIINNAAIMFCPYEKTVDGFELQFASGHLGHFVLTNYLMPKILAAGPGSRIVNVSSSGNKLGSINWEDPNFTVEGSYTPLKGYGQAKTANILFSVALNKRLAGKGVHSYALHPGSVATGLQRHLDKDIADAASAIVLGDSSARTQRKTLQQGCSTTLRAALDPDLPRQEGVFLADCELVTESFWLAPWSTDPQSAERLWKLSEDLVGENFEY</sequence>
<dbReference type="AlphaFoldDB" id="R8BQ04"/>
<dbReference type="PANTHER" id="PTHR43157:SF31">
    <property type="entry name" value="PHOSPHATIDYLINOSITOL-GLYCAN BIOSYNTHESIS CLASS F PROTEIN"/>
    <property type="match status" value="1"/>
</dbReference>
<keyword evidence="3" id="KW-1185">Reference proteome</keyword>
<dbReference type="RefSeq" id="XP_007913784.1">
    <property type="nucleotide sequence ID" value="XM_007915593.1"/>
</dbReference>
<dbReference type="GeneID" id="19323287"/>
<protein>
    <submittedName>
        <fullName evidence="2">Putative retinol dehydrogenase 13 protein</fullName>
    </submittedName>
</protein>
<dbReference type="Pfam" id="PF00106">
    <property type="entry name" value="adh_short"/>
    <property type="match status" value="1"/>
</dbReference>
<dbReference type="Gene3D" id="3.40.50.720">
    <property type="entry name" value="NAD(P)-binding Rossmann-like Domain"/>
    <property type="match status" value="1"/>
</dbReference>
<dbReference type="OrthoDB" id="191139at2759"/>
<name>R8BQ04_PHAM7</name>
<dbReference type="eggNOG" id="KOG1208">
    <property type="taxonomic scope" value="Eukaryota"/>
</dbReference>
<dbReference type="InterPro" id="IPR036291">
    <property type="entry name" value="NAD(P)-bd_dom_sf"/>
</dbReference>
<dbReference type="PRINTS" id="PR00081">
    <property type="entry name" value="GDHRDH"/>
</dbReference>
<evidence type="ECO:0000313" key="3">
    <source>
        <dbReference type="Proteomes" id="UP000014074"/>
    </source>
</evidence>
<dbReference type="PANTHER" id="PTHR43157">
    <property type="entry name" value="PHOSPHATIDYLINOSITOL-GLYCAN BIOSYNTHESIS CLASS F PROTEIN-RELATED"/>
    <property type="match status" value="1"/>
</dbReference>
<evidence type="ECO:0000256" key="1">
    <source>
        <dbReference type="ARBA" id="ARBA00023002"/>
    </source>
</evidence>
<keyword evidence="1" id="KW-0560">Oxidoreductase</keyword>
<dbReference type="SUPFAM" id="SSF51735">
    <property type="entry name" value="NAD(P)-binding Rossmann-fold domains"/>
    <property type="match status" value="1"/>
</dbReference>
<accession>R8BQ04</accession>
<dbReference type="Proteomes" id="UP000014074">
    <property type="component" value="Unassembled WGS sequence"/>
</dbReference>
<evidence type="ECO:0000313" key="2">
    <source>
        <dbReference type="EMBL" id="EOO01468.1"/>
    </source>
</evidence>
<proteinExistence type="predicted"/>
<organism evidence="2 3">
    <name type="scientific">Phaeoacremonium minimum (strain UCR-PA7)</name>
    <name type="common">Esca disease fungus</name>
    <name type="synonym">Togninia minima</name>
    <dbReference type="NCBI Taxonomy" id="1286976"/>
    <lineage>
        <taxon>Eukaryota</taxon>
        <taxon>Fungi</taxon>
        <taxon>Dikarya</taxon>
        <taxon>Ascomycota</taxon>
        <taxon>Pezizomycotina</taxon>
        <taxon>Sordariomycetes</taxon>
        <taxon>Sordariomycetidae</taxon>
        <taxon>Togniniales</taxon>
        <taxon>Togniniaceae</taxon>
        <taxon>Phaeoacremonium</taxon>
    </lineage>
</organism>